<dbReference type="Proteomes" id="UP001314170">
    <property type="component" value="Unassembled WGS sequence"/>
</dbReference>
<accession>A0AAV1SHS9</accession>
<reference evidence="2 3" key="1">
    <citation type="submission" date="2024-01" db="EMBL/GenBank/DDBJ databases">
        <authorList>
            <person name="Waweru B."/>
        </authorList>
    </citation>
    <scope>NUCLEOTIDE SEQUENCE [LARGE SCALE GENOMIC DNA]</scope>
</reference>
<protein>
    <recommendedName>
        <fullName evidence="4">SPARK domain-containing protein</fullName>
    </recommendedName>
</protein>
<proteinExistence type="predicted"/>
<evidence type="ECO:0008006" key="4">
    <source>
        <dbReference type="Google" id="ProtNLM"/>
    </source>
</evidence>
<feature type="signal peptide" evidence="1">
    <location>
        <begin position="1"/>
        <end position="19"/>
    </location>
</feature>
<keyword evidence="3" id="KW-1185">Reference proteome</keyword>
<name>A0AAV1SHS9_9ROSI</name>
<feature type="chain" id="PRO_5043886519" description="SPARK domain-containing protein" evidence="1">
    <location>
        <begin position="20"/>
        <end position="319"/>
    </location>
</feature>
<dbReference type="EMBL" id="CAWUPB010001178">
    <property type="protein sequence ID" value="CAK7349966.1"/>
    <property type="molecule type" value="Genomic_DNA"/>
</dbReference>
<dbReference type="PANTHER" id="PTHR34056">
    <property type="entry name" value="GPI-ANCHORED PROTEIN"/>
    <property type="match status" value="1"/>
</dbReference>
<dbReference type="PANTHER" id="PTHR34056:SF3">
    <property type="entry name" value="OS07G0557700 PROTEIN"/>
    <property type="match status" value="1"/>
</dbReference>
<evidence type="ECO:0000313" key="3">
    <source>
        <dbReference type="Proteomes" id="UP001314170"/>
    </source>
</evidence>
<dbReference type="AlphaFoldDB" id="A0AAV1SHS9"/>
<sequence length="319" mass="34544">MQTLLTIFLFTSLFTPSLSSFLAEPVSGQNQPLKPGDSSNPNTVPAFPVQTESQICHLDLSAELFGGVNDACGRDLDRSRCCPVLAAWLFAAHARSALQVQASAPTSSSPDLPMMPDDSQKCVNSLQSALLSKNVKLPQPNASCDAILCFCGIRLHQISSLSCPAAFNVSSGFHNATPTAAVRNLERNCKNSSYTGCTKCLGALQKLKAKNGTQDKSTRDERASKMFNRDCQLMGLTWLLARNKTEYIPTVSAVLRAIMYSTNPPVHESKCSPDQENMPLAVDSLQFEKTQSSSSSRSTASWSAFCMVDGSKRFQDRVG</sequence>
<organism evidence="2 3">
    <name type="scientific">Dovyalis caffra</name>
    <dbReference type="NCBI Taxonomy" id="77055"/>
    <lineage>
        <taxon>Eukaryota</taxon>
        <taxon>Viridiplantae</taxon>
        <taxon>Streptophyta</taxon>
        <taxon>Embryophyta</taxon>
        <taxon>Tracheophyta</taxon>
        <taxon>Spermatophyta</taxon>
        <taxon>Magnoliopsida</taxon>
        <taxon>eudicotyledons</taxon>
        <taxon>Gunneridae</taxon>
        <taxon>Pentapetalae</taxon>
        <taxon>rosids</taxon>
        <taxon>fabids</taxon>
        <taxon>Malpighiales</taxon>
        <taxon>Salicaceae</taxon>
        <taxon>Flacourtieae</taxon>
        <taxon>Dovyalis</taxon>
    </lineage>
</organism>
<evidence type="ECO:0000313" key="2">
    <source>
        <dbReference type="EMBL" id="CAK7349966.1"/>
    </source>
</evidence>
<evidence type="ECO:0000256" key="1">
    <source>
        <dbReference type="SAM" id="SignalP"/>
    </source>
</evidence>
<dbReference type="InterPro" id="IPR040376">
    <property type="entry name" value="At4g28100-like"/>
</dbReference>
<keyword evidence="1" id="KW-0732">Signal</keyword>
<comment type="caution">
    <text evidence="2">The sequence shown here is derived from an EMBL/GenBank/DDBJ whole genome shotgun (WGS) entry which is preliminary data.</text>
</comment>
<gene>
    <name evidence="2" type="ORF">DCAF_LOCUS22689</name>
</gene>